<keyword evidence="1" id="KW-1133">Transmembrane helix</keyword>
<keyword evidence="1" id="KW-0472">Membrane</keyword>
<feature type="transmembrane region" description="Helical" evidence="1">
    <location>
        <begin position="20"/>
        <end position="37"/>
    </location>
</feature>
<proteinExistence type="predicted"/>
<comment type="caution">
    <text evidence="2">The sequence shown here is derived from an EMBL/GenBank/DDBJ whole genome shotgun (WGS) entry which is preliminary data.</text>
</comment>
<dbReference type="OrthoDB" id="497541at2759"/>
<dbReference type="Proteomes" id="UP000837801">
    <property type="component" value="Unassembled WGS sequence"/>
</dbReference>
<evidence type="ECO:0000313" key="2">
    <source>
        <dbReference type="EMBL" id="CAH2351988.1"/>
    </source>
</evidence>
<reference evidence="2" key="1">
    <citation type="submission" date="2022-03" db="EMBL/GenBank/DDBJ databases">
        <authorList>
            <person name="Legras J.-L."/>
            <person name="Devillers H."/>
            <person name="Grondin C."/>
        </authorList>
    </citation>
    <scope>NUCLEOTIDE SEQUENCE</scope>
    <source>
        <strain evidence="2">CLIB 1423</strain>
    </source>
</reference>
<dbReference type="AlphaFoldDB" id="A0A9P0QNH6"/>
<organism evidence="2 3">
    <name type="scientific">[Candida] railenensis</name>
    <dbReference type="NCBI Taxonomy" id="45579"/>
    <lineage>
        <taxon>Eukaryota</taxon>
        <taxon>Fungi</taxon>
        <taxon>Dikarya</taxon>
        <taxon>Ascomycota</taxon>
        <taxon>Saccharomycotina</taxon>
        <taxon>Pichiomycetes</taxon>
        <taxon>Debaryomycetaceae</taxon>
        <taxon>Kurtzmaniella</taxon>
    </lineage>
</organism>
<evidence type="ECO:0000313" key="3">
    <source>
        <dbReference type="Proteomes" id="UP000837801"/>
    </source>
</evidence>
<keyword evidence="1" id="KW-0812">Transmembrane</keyword>
<evidence type="ECO:0000256" key="1">
    <source>
        <dbReference type="SAM" id="Phobius"/>
    </source>
</evidence>
<dbReference type="Pfam" id="PF11927">
    <property type="entry name" value="HODM_asu-like"/>
    <property type="match status" value="1"/>
</dbReference>
<sequence length="412" mass="48215">MNSTSATSIVQLLKENPQNAKLVLLGGIIIFVVVTFFQSINKSRKVKPAIGITEPTAKLNKNRKFGHWIPDYEFQTPIPPAFENWSIKETRPIPYRAFKHKYAINMGIRNMEWDSWFELDNEWEKFHIHKLERVEERGTELYQTLPPARDAVYELLDEMWQYLPNRYPTLFKQKEYGLDNLVTGEVHVFKEGFRTEKQEDPALTAAKMIQDDFAIMMENEEGVYHLKAGAILLAGFWRLKDKLNMPLSMIHTSGDVPKYNEKLKSGMEKFFIRQPCDKPVVRNNYFIQTDDHLPWSTSIGSESEEGIGWYTAEPATHAEQLYFRSERQSLRRLPKSGAIVFTVRTYFLPIAELAQEPYIPRRLLNGMSTWDTDVQEYKGWHKYKDVIVPYLEEKAREQEANGLVQEKEVYPF</sequence>
<evidence type="ECO:0008006" key="4">
    <source>
        <dbReference type="Google" id="ProtNLM"/>
    </source>
</evidence>
<keyword evidence="3" id="KW-1185">Reference proteome</keyword>
<name>A0A9P0QNH6_9ASCO</name>
<gene>
    <name evidence="2" type="ORF">CLIB1423_05S03004</name>
</gene>
<accession>A0A9P0QNH6</accession>
<dbReference type="EMBL" id="CAKXYY010000005">
    <property type="protein sequence ID" value="CAH2351988.1"/>
    <property type="molecule type" value="Genomic_DNA"/>
</dbReference>
<protein>
    <recommendedName>
        <fullName evidence="4">Mannosyltransferase</fullName>
    </recommendedName>
</protein>
<dbReference type="InterPro" id="IPR021848">
    <property type="entry name" value="HODM_asu-like"/>
</dbReference>